<evidence type="ECO:0000256" key="2">
    <source>
        <dbReference type="SAM" id="MobiDB-lite"/>
    </source>
</evidence>
<reference evidence="5 6" key="1">
    <citation type="journal article" date="2016" name="Front. Microbiol.">
        <title>Comprehensive Phylogenetic Analysis of Bovine Non-aureus Staphylococci Species Based on Whole-Genome Sequencing.</title>
        <authorList>
            <person name="Naushad S."/>
            <person name="Barkema H.W."/>
            <person name="Luby C."/>
            <person name="Condas L.A."/>
            <person name="Nobrega D.B."/>
            <person name="Carson D.A."/>
            <person name="De Buck J."/>
        </authorList>
    </citation>
    <scope>NUCLEOTIDE SEQUENCE [LARGE SCALE GENOMIC DNA]</scope>
    <source>
        <strain evidence="5 6">SNUC 102</strain>
    </source>
</reference>
<keyword evidence="3" id="KW-0812">Transmembrane</keyword>
<name>A0A418IJP5_STAXY</name>
<feature type="transmembrane region" description="Helical" evidence="3">
    <location>
        <begin position="35"/>
        <end position="57"/>
    </location>
</feature>
<keyword evidence="3" id="KW-0472">Membrane</keyword>
<evidence type="ECO:0000313" key="5">
    <source>
        <dbReference type="EMBL" id="RIN06108.1"/>
    </source>
</evidence>
<dbReference type="EMBL" id="QXUL01000146">
    <property type="protein sequence ID" value="RIN06108.1"/>
    <property type="molecule type" value="Genomic_DNA"/>
</dbReference>
<dbReference type="InterPro" id="IPR029050">
    <property type="entry name" value="Immunoprotect_excell_Ig-like"/>
</dbReference>
<dbReference type="Proteomes" id="UP000285567">
    <property type="component" value="Unassembled WGS sequence"/>
</dbReference>
<feature type="domain" description="DUF4352" evidence="4">
    <location>
        <begin position="93"/>
        <end position="205"/>
    </location>
</feature>
<proteinExistence type="predicted"/>
<dbReference type="Pfam" id="PF11611">
    <property type="entry name" value="DUF4352"/>
    <property type="match status" value="1"/>
</dbReference>
<organism evidence="5 6">
    <name type="scientific">Staphylococcus xylosus</name>
    <dbReference type="NCBI Taxonomy" id="1288"/>
    <lineage>
        <taxon>Bacteria</taxon>
        <taxon>Bacillati</taxon>
        <taxon>Bacillota</taxon>
        <taxon>Bacilli</taxon>
        <taxon>Bacillales</taxon>
        <taxon>Staphylococcaceae</taxon>
        <taxon>Staphylococcus</taxon>
    </lineage>
</organism>
<dbReference type="AlphaFoldDB" id="A0A418IJP5"/>
<keyword evidence="1" id="KW-0732">Signal</keyword>
<dbReference type="InterPro" id="IPR029051">
    <property type="entry name" value="DUF4352"/>
</dbReference>
<dbReference type="RefSeq" id="WP_107557861.1">
    <property type="nucleotide sequence ID" value="NZ_QXUL01000146.1"/>
</dbReference>
<gene>
    <name evidence="5" type="ORF">BU097_14520</name>
</gene>
<protein>
    <submittedName>
        <fullName evidence="5">DUF4352 domain-containing protein</fullName>
    </submittedName>
</protein>
<feature type="region of interest" description="Disordered" evidence="2">
    <location>
        <begin position="63"/>
        <end position="93"/>
    </location>
</feature>
<evidence type="ECO:0000256" key="3">
    <source>
        <dbReference type="SAM" id="Phobius"/>
    </source>
</evidence>
<sequence length="220" mass="24744">MMLFLLFMWFLISIAFITTLIITVVKAIRKRKVKGILITTIILFVVGLICLVGSIAASPSNDDYTVSKSEDNNSSKSSKSNDEETSNNKKNLNVGDTIRLGGVDIKVAKAEFVQPDSEYSEPDKGRILKVTYDFKNNGDDQILADSTDFNITVDSNTQKNFFGMDDTNDSFTEFLNKGNSISGYEYYDVPEAEEYKAELNFEPDLETYKANWIIKNSDIK</sequence>
<evidence type="ECO:0000256" key="1">
    <source>
        <dbReference type="ARBA" id="ARBA00022729"/>
    </source>
</evidence>
<keyword evidence="3" id="KW-1133">Transmembrane helix</keyword>
<keyword evidence="6" id="KW-1185">Reference proteome</keyword>
<comment type="caution">
    <text evidence="5">The sequence shown here is derived from an EMBL/GenBank/DDBJ whole genome shotgun (WGS) entry which is preliminary data.</text>
</comment>
<evidence type="ECO:0000259" key="4">
    <source>
        <dbReference type="Pfam" id="PF11611"/>
    </source>
</evidence>
<evidence type="ECO:0000313" key="6">
    <source>
        <dbReference type="Proteomes" id="UP000285567"/>
    </source>
</evidence>
<dbReference type="Gene3D" id="2.60.40.1240">
    <property type="match status" value="1"/>
</dbReference>
<feature type="transmembrane region" description="Helical" evidence="3">
    <location>
        <begin position="6"/>
        <end position="28"/>
    </location>
</feature>
<accession>A0A418IJP5</accession>
<dbReference type="OrthoDB" id="2414579at2"/>